<dbReference type="EMBL" id="ACQT01000321">
    <property type="protein sequence ID" value="EER58221.1"/>
    <property type="molecule type" value="Genomic_DNA"/>
</dbReference>
<evidence type="ECO:0000313" key="2">
    <source>
        <dbReference type="Proteomes" id="UP000003856"/>
    </source>
</evidence>
<evidence type="ECO:0000313" key="1">
    <source>
        <dbReference type="EMBL" id="EER58221.1"/>
    </source>
</evidence>
<protein>
    <submittedName>
        <fullName evidence="1">Uncharacterized protein</fullName>
    </submittedName>
</protein>
<organism evidence="1 2">
    <name type="scientific">Acidovorax delafieldii 2AN</name>
    <dbReference type="NCBI Taxonomy" id="573060"/>
    <lineage>
        <taxon>Bacteria</taxon>
        <taxon>Pseudomonadati</taxon>
        <taxon>Pseudomonadota</taxon>
        <taxon>Betaproteobacteria</taxon>
        <taxon>Burkholderiales</taxon>
        <taxon>Comamonadaceae</taxon>
        <taxon>Acidovorax</taxon>
    </lineage>
</organism>
<dbReference type="RefSeq" id="WP_005799959.1">
    <property type="nucleotide sequence ID" value="NZ_ACQT01000321.1"/>
</dbReference>
<reference evidence="1 2" key="1">
    <citation type="submission" date="2009-05" db="EMBL/GenBank/DDBJ databases">
        <title>The draft genome of Acidovorax delafieldii 2AN.</title>
        <authorList>
            <consortium name="US DOE Joint Genome Institute (JGI-PGF)"/>
            <person name="Lucas S."/>
            <person name="Copeland A."/>
            <person name="Lapidus A."/>
            <person name="Glavina del Rio T."/>
            <person name="Tice H."/>
            <person name="Bruce D."/>
            <person name="Goodwin L."/>
            <person name="Pitluck S."/>
            <person name="Larimer F."/>
            <person name="Land M.L."/>
            <person name="Hauser L."/>
            <person name="Shelobolina E.S."/>
            <person name="Picardal F."/>
            <person name="Roden E."/>
            <person name="Emerson D."/>
        </authorList>
    </citation>
    <scope>NUCLEOTIDE SEQUENCE [LARGE SCALE GENOMIC DNA]</scope>
    <source>
        <strain evidence="1 2">2AN</strain>
    </source>
</reference>
<name>C5TBC4_ACIDE</name>
<proteinExistence type="predicted"/>
<dbReference type="Proteomes" id="UP000003856">
    <property type="component" value="Unassembled WGS sequence"/>
</dbReference>
<dbReference type="OrthoDB" id="8966078at2"/>
<accession>C5TBC4</accession>
<dbReference type="PATRIC" id="fig|573060.9.peg.728"/>
<sequence length="98" mass="10513">MSSETPPSALAQLNALQQALQQMAANPGNATLLSAVAREQAQLLAALPPRYGEVLLGLLDRLESSALFSEESCSFSQKDLLDSLQMWVDKARGALQRA</sequence>
<comment type="caution">
    <text evidence="1">The sequence shown here is derived from an EMBL/GenBank/DDBJ whole genome shotgun (WGS) entry which is preliminary data.</text>
</comment>
<gene>
    <name evidence="1" type="ORF">AcdelDRAFT_4204</name>
</gene>
<keyword evidence="2" id="KW-1185">Reference proteome</keyword>
<dbReference type="AlphaFoldDB" id="C5TBC4"/>